<proteinExistence type="predicted"/>
<dbReference type="AlphaFoldDB" id="U4LV00"/>
<name>U4LV00_PYROM</name>
<gene>
    <name evidence="1" type="ORF">PCON_12361</name>
</gene>
<accession>U4LV00</accession>
<sequence length="72" mass="8327">MHSSAHHVRSQQPVFLESSQYLKYSGSLEISPQVHTTSIKDLSTVGAYREYDWETVQFPSPGESIYWLFFKS</sequence>
<organism evidence="1 2">
    <name type="scientific">Pyronema omphalodes (strain CBS 100304)</name>
    <name type="common">Pyronema confluens</name>
    <dbReference type="NCBI Taxonomy" id="1076935"/>
    <lineage>
        <taxon>Eukaryota</taxon>
        <taxon>Fungi</taxon>
        <taxon>Dikarya</taxon>
        <taxon>Ascomycota</taxon>
        <taxon>Pezizomycotina</taxon>
        <taxon>Pezizomycetes</taxon>
        <taxon>Pezizales</taxon>
        <taxon>Pyronemataceae</taxon>
        <taxon>Pyronema</taxon>
    </lineage>
</organism>
<reference evidence="1 2" key="1">
    <citation type="journal article" date="2013" name="PLoS Genet.">
        <title>The genome and development-dependent transcriptomes of Pyronema confluens: a window into fungal evolution.</title>
        <authorList>
            <person name="Traeger S."/>
            <person name="Altegoer F."/>
            <person name="Freitag M."/>
            <person name="Gabaldon T."/>
            <person name="Kempken F."/>
            <person name="Kumar A."/>
            <person name="Marcet-Houben M."/>
            <person name="Poggeler S."/>
            <person name="Stajich J.E."/>
            <person name="Nowrousian M."/>
        </authorList>
    </citation>
    <scope>NUCLEOTIDE SEQUENCE [LARGE SCALE GENOMIC DNA]</scope>
    <source>
        <strain evidence="2">CBS 100304</strain>
        <tissue evidence="1">Vegetative mycelium</tissue>
    </source>
</reference>
<dbReference type="EMBL" id="HF935724">
    <property type="protein sequence ID" value="CCX32091.1"/>
    <property type="molecule type" value="Genomic_DNA"/>
</dbReference>
<protein>
    <submittedName>
        <fullName evidence="1">Uncharacterized protein</fullName>
    </submittedName>
</protein>
<dbReference type="Proteomes" id="UP000018144">
    <property type="component" value="Unassembled WGS sequence"/>
</dbReference>
<evidence type="ECO:0000313" key="2">
    <source>
        <dbReference type="Proteomes" id="UP000018144"/>
    </source>
</evidence>
<evidence type="ECO:0000313" key="1">
    <source>
        <dbReference type="EMBL" id="CCX32091.1"/>
    </source>
</evidence>
<keyword evidence="2" id="KW-1185">Reference proteome</keyword>